<keyword evidence="1" id="KW-0472">Membrane</keyword>
<feature type="transmembrane region" description="Helical" evidence="1">
    <location>
        <begin position="384"/>
        <end position="407"/>
    </location>
</feature>
<organism evidence="2 3">
    <name type="scientific">Thraustotheca clavata</name>
    <dbReference type="NCBI Taxonomy" id="74557"/>
    <lineage>
        <taxon>Eukaryota</taxon>
        <taxon>Sar</taxon>
        <taxon>Stramenopiles</taxon>
        <taxon>Oomycota</taxon>
        <taxon>Saprolegniomycetes</taxon>
        <taxon>Saprolegniales</taxon>
        <taxon>Achlyaceae</taxon>
        <taxon>Thraustotheca</taxon>
    </lineage>
</organism>
<reference evidence="2 3" key="1">
    <citation type="journal article" date="2014" name="Genome Biol. Evol.">
        <title>The secreted proteins of Achlya hypogyna and Thraustotheca clavata identify the ancestral oomycete secretome and reveal gene acquisitions by horizontal gene transfer.</title>
        <authorList>
            <person name="Misner I."/>
            <person name="Blouin N."/>
            <person name="Leonard G."/>
            <person name="Richards T.A."/>
            <person name="Lane C.E."/>
        </authorList>
    </citation>
    <scope>NUCLEOTIDE SEQUENCE [LARGE SCALE GENOMIC DNA]</scope>
    <source>
        <strain evidence="2 3">ATCC 34112</strain>
    </source>
</reference>
<keyword evidence="1" id="KW-0812">Transmembrane</keyword>
<dbReference type="AlphaFoldDB" id="A0A1V9Y489"/>
<proteinExistence type="predicted"/>
<dbReference type="OrthoDB" id="78975at2759"/>
<dbReference type="Proteomes" id="UP000243217">
    <property type="component" value="Unassembled WGS sequence"/>
</dbReference>
<protein>
    <recommendedName>
        <fullName evidence="4">Transmembrane protein</fullName>
    </recommendedName>
</protein>
<keyword evidence="3" id="KW-1185">Reference proteome</keyword>
<comment type="caution">
    <text evidence="2">The sequence shown here is derived from an EMBL/GenBank/DDBJ whole genome shotgun (WGS) entry which is preliminary data.</text>
</comment>
<evidence type="ECO:0000313" key="2">
    <source>
        <dbReference type="EMBL" id="OQR80488.1"/>
    </source>
</evidence>
<sequence length="681" mass="78207">MAGPFFPFQESLYKSIRNDIPLTSSKVASSFLSYLLFFTDIPRSGYGFKSLPVSYYKIDESSYAYWGPYNYSIINMDRYKNGSVISSLQSNVPVWPYKFDTCSIGIRSLVQHLSIPGWDVCLSYNQECSGNGLSTTSVFTMLDNFITTMMTVPALTLRVEHLYTDKLHEFLAPNLLFSEREWRTVRSHILTSAVDLCHPLSHDRALLCDQAWADFSTLGPIAQITSITKHVQERMAMAVNQLNLSTQIVEMVVVECSVDLRPWDGGVTITKSFDFDIVTFLRIQNCTDTTKTNCTSISISDYRYEGTILSTSICYWYRLVQALRLVGQCYNIVRVIVLIGGCYYAHVQETAFQYASFVEKTKRVIGTFLRIPAQVIIYGSWFPVLLFVSAHAIDCTTIYLLIFRAFTSLNGGLQLNPEYAYFLLTMMACQMRSVWVLSITTKTLLYSSDQHCSSRKLLGFRGYVLPLVSFFYMGFCIRLISIRNSNVLKHVSVVESYDIGAIRHSHTIPTNYRYWGIFLDARCLFMAFIVLYILIRVMRARAVRSQTLVPYAVKLFCNHTMFSTSWNTLLLDQLDPDDSMNKTVDIWASKQILFVHQGRRVSEHILMNIAWMTDPIEFLSIQYWNSYVVFYYRDKSTDLVFLHPLGIDDLKQLVECVGDTIELVEHEKLANIPWTDRINCC</sequence>
<dbReference type="EMBL" id="JNBS01005236">
    <property type="protein sequence ID" value="OQR80488.1"/>
    <property type="molecule type" value="Genomic_DNA"/>
</dbReference>
<feature type="transmembrane region" description="Helical" evidence="1">
    <location>
        <begin position="514"/>
        <end position="535"/>
    </location>
</feature>
<gene>
    <name evidence="2" type="ORF">THRCLA_12029</name>
</gene>
<name>A0A1V9Y489_9STRA</name>
<evidence type="ECO:0000256" key="1">
    <source>
        <dbReference type="SAM" id="Phobius"/>
    </source>
</evidence>
<feature type="transmembrane region" description="Helical" evidence="1">
    <location>
        <begin position="460"/>
        <end position="480"/>
    </location>
</feature>
<evidence type="ECO:0008006" key="4">
    <source>
        <dbReference type="Google" id="ProtNLM"/>
    </source>
</evidence>
<evidence type="ECO:0000313" key="3">
    <source>
        <dbReference type="Proteomes" id="UP000243217"/>
    </source>
</evidence>
<accession>A0A1V9Y489</accession>
<keyword evidence="1" id="KW-1133">Transmembrane helix</keyword>